<dbReference type="VEuPathDB" id="FungiDB:PV10_03072"/>
<name>A0A438MYW1_EXOME</name>
<keyword evidence="1" id="KW-0479">Metal-binding</keyword>
<dbReference type="PANTHER" id="PTHR13063">
    <property type="entry name" value="ENOS INTERACTING PROTEIN"/>
    <property type="match status" value="1"/>
</dbReference>
<dbReference type="GO" id="GO:0061630">
    <property type="term" value="F:ubiquitin protein ligase activity"/>
    <property type="evidence" value="ECO:0007669"/>
    <property type="project" value="InterPro"/>
</dbReference>
<feature type="compositionally biased region" description="Basic residues" evidence="5">
    <location>
        <begin position="366"/>
        <end position="376"/>
    </location>
</feature>
<dbReference type="PANTHER" id="PTHR13063:SF10">
    <property type="entry name" value="NITRIC OXIDE SYNTHASE-INTERACTING PROTEIN"/>
    <property type="match status" value="1"/>
</dbReference>
<evidence type="ECO:0000256" key="1">
    <source>
        <dbReference type="ARBA" id="ARBA00022723"/>
    </source>
</evidence>
<dbReference type="InterPro" id="IPR013083">
    <property type="entry name" value="Znf_RING/FYVE/PHD"/>
</dbReference>
<feature type="region of interest" description="Disordered" evidence="5">
    <location>
        <begin position="103"/>
        <end position="220"/>
    </location>
</feature>
<keyword evidence="2 4" id="KW-0863">Zinc-finger</keyword>
<dbReference type="GO" id="GO:0005634">
    <property type="term" value="C:nucleus"/>
    <property type="evidence" value="ECO:0007669"/>
    <property type="project" value="TreeGrafter"/>
</dbReference>
<dbReference type="EMBL" id="NAJM01000034">
    <property type="protein sequence ID" value="RVX68922.1"/>
    <property type="molecule type" value="Genomic_DNA"/>
</dbReference>
<dbReference type="Gene3D" id="3.30.40.10">
    <property type="entry name" value="Zinc/RING finger domain, C3HC4 (zinc finger)"/>
    <property type="match status" value="1"/>
</dbReference>
<feature type="compositionally biased region" description="Low complexity" evidence="5">
    <location>
        <begin position="161"/>
        <end position="193"/>
    </location>
</feature>
<feature type="compositionally biased region" description="Basic and acidic residues" evidence="5">
    <location>
        <begin position="103"/>
        <end position="136"/>
    </location>
</feature>
<evidence type="ECO:0000256" key="3">
    <source>
        <dbReference type="ARBA" id="ARBA00022833"/>
    </source>
</evidence>
<evidence type="ECO:0000259" key="6">
    <source>
        <dbReference type="PROSITE" id="PS50089"/>
    </source>
</evidence>
<feature type="region of interest" description="Disordered" evidence="5">
    <location>
        <begin position="351"/>
        <end position="376"/>
    </location>
</feature>
<proteinExistence type="predicted"/>
<dbReference type="InterPro" id="IPR016818">
    <property type="entry name" value="NOSIP"/>
</dbReference>
<evidence type="ECO:0000256" key="2">
    <source>
        <dbReference type="ARBA" id="ARBA00022771"/>
    </source>
</evidence>
<gene>
    <name evidence="7" type="ORF">B0A52_07577</name>
</gene>
<dbReference type="PROSITE" id="PS50089">
    <property type="entry name" value="ZF_RING_2"/>
    <property type="match status" value="1"/>
</dbReference>
<evidence type="ECO:0000256" key="5">
    <source>
        <dbReference type="SAM" id="MobiDB-lite"/>
    </source>
</evidence>
<dbReference type="Proteomes" id="UP000288859">
    <property type="component" value="Unassembled WGS sequence"/>
</dbReference>
<feature type="compositionally biased region" description="Basic and acidic residues" evidence="5">
    <location>
        <begin position="275"/>
        <end position="286"/>
    </location>
</feature>
<dbReference type="PROSITE" id="PS00518">
    <property type="entry name" value="ZF_RING_1"/>
    <property type="match status" value="1"/>
</dbReference>
<evidence type="ECO:0000256" key="4">
    <source>
        <dbReference type="PROSITE-ProRule" id="PRU00175"/>
    </source>
</evidence>
<dbReference type="GO" id="GO:0008270">
    <property type="term" value="F:zinc ion binding"/>
    <property type="evidence" value="ECO:0007669"/>
    <property type="project" value="UniProtKB-KW"/>
</dbReference>
<feature type="domain" description="RING-type" evidence="6">
    <location>
        <begin position="297"/>
        <end position="346"/>
    </location>
</feature>
<evidence type="ECO:0000313" key="7">
    <source>
        <dbReference type="EMBL" id="RVX68922.1"/>
    </source>
</evidence>
<dbReference type="AlphaFoldDB" id="A0A438MYW1"/>
<sequence length="408" mass="43819">MSHSKRNTSLAFFTAHERSLLRNNWGSQSTRLTRDAFLPFGYCRLCLGIAVDPVACNNGADTRGSGSGSGSGSHSEEPKVHLFCRECALNDLVSQRKEIQRLERDQQARDQIQREEKEVQIEEERQREVERFERGEMGIGDDANGDVRGVKRKRGATEMHSSSTSTTTTTTVKTPTTTTSKDSAGGSTSNGESNGHGHSHSHGSQKTDSKRSTSSTSESSFWIPSVSTISTASGPTIKHKLQPICPASTPTDKHTYNLKSLVTVQFTEVGDDNDRDNNTKDKDNIKSTKNKPTSRICPSCQKVLTNTSRARLGTAVGCGHVVCGGCAALFLKGSSSDSGISCYVCQADLSGRSKGESSTGEDGNKSKKSKSKHKHNTVGRLVEVSCEGTGFAGGGTNIAKRDGVAFQC</sequence>
<feature type="region of interest" description="Disordered" evidence="5">
    <location>
        <begin position="270"/>
        <end position="292"/>
    </location>
</feature>
<accession>A0A438MYW1</accession>
<dbReference type="InterPro" id="IPR017907">
    <property type="entry name" value="Znf_RING_CS"/>
</dbReference>
<protein>
    <recommendedName>
        <fullName evidence="6">RING-type domain-containing protein</fullName>
    </recommendedName>
</protein>
<dbReference type="SUPFAM" id="SSF57850">
    <property type="entry name" value="RING/U-box"/>
    <property type="match status" value="1"/>
</dbReference>
<dbReference type="InterPro" id="IPR001841">
    <property type="entry name" value="Znf_RING"/>
</dbReference>
<dbReference type="OrthoDB" id="116827at2759"/>
<keyword evidence="3" id="KW-0862">Zinc</keyword>
<comment type="caution">
    <text evidence="7">The sequence shown here is derived from an EMBL/GenBank/DDBJ whole genome shotgun (WGS) entry which is preliminary data.</text>
</comment>
<evidence type="ECO:0000313" key="8">
    <source>
        <dbReference type="Proteomes" id="UP000288859"/>
    </source>
</evidence>
<reference evidence="7 8" key="1">
    <citation type="submission" date="2017-03" db="EMBL/GenBank/DDBJ databases">
        <title>Genomes of endolithic fungi from Antarctica.</title>
        <authorList>
            <person name="Coleine C."/>
            <person name="Masonjones S."/>
            <person name="Stajich J.E."/>
        </authorList>
    </citation>
    <scope>NUCLEOTIDE SEQUENCE [LARGE SCALE GENOMIC DNA]</scope>
    <source>
        <strain evidence="7 8">CCFEE 6314</strain>
    </source>
</reference>
<organism evidence="7 8">
    <name type="scientific">Exophiala mesophila</name>
    <name type="common">Black yeast-like fungus</name>
    <dbReference type="NCBI Taxonomy" id="212818"/>
    <lineage>
        <taxon>Eukaryota</taxon>
        <taxon>Fungi</taxon>
        <taxon>Dikarya</taxon>
        <taxon>Ascomycota</taxon>
        <taxon>Pezizomycotina</taxon>
        <taxon>Eurotiomycetes</taxon>
        <taxon>Chaetothyriomycetidae</taxon>
        <taxon>Chaetothyriales</taxon>
        <taxon>Herpotrichiellaceae</taxon>
        <taxon>Exophiala</taxon>
    </lineage>
</organism>